<evidence type="ECO:0000313" key="3">
    <source>
        <dbReference type="Proteomes" id="UP000831768"/>
    </source>
</evidence>
<keyword evidence="1" id="KW-0472">Membrane</keyword>
<keyword evidence="3" id="KW-1185">Reference proteome</keyword>
<keyword evidence="1" id="KW-0812">Transmembrane</keyword>
<reference evidence="2" key="1">
    <citation type="submission" date="2022-04" db="EMBL/GenBank/DDBJ databases">
        <title>Halocatena sp. nov., isolated from a salt lake.</title>
        <authorList>
            <person name="Cui H.-L."/>
        </authorList>
    </citation>
    <scope>NUCLEOTIDE SEQUENCE</scope>
    <source>
        <strain evidence="2">AD-1</strain>
    </source>
</reference>
<keyword evidence="1" id="KW-1133">Transmembrane helix</keyword>
<dbReference type="Proteomes" id="UP000831768">
    <property type="component" value="Chromosome"/>
</dbReference>
<name>A0A8U0A0K4_9EURY</name>
<dbReference type="RefSeq" id="WP_247993306.1">
    <property type="nucleotide sequence ID" value="NZ_CP096019.1"/>
</dbReference>
<dbReference type="EMBL" id="CP096019">
    <property type="protein sequence ID" value="UPM42635.1"/>
    <property type="molecule type" value="Genomic_DNA"/>
</dbReference>
<sequence length="287" mass="28900">MGITDSMGFDNQFGRPSQVGIVAVVALVCLSGVGIANDQWKVFVISWIGFIAMAGAAIPGSRTETTNAGQLVWGYGLASGAMIASASIFLVPQAVGFSATVGGIGIAVGILLGYGAHTIGHRLSHVESFGTVAVQLSAHSLAGGAIIGLVYATLPDLGLLLGLSIVSHKGPAGYAAARRLSRRGNATSVLLVPAAAVGLAALPASMLNLPVSMAGNAIISGIATGIFLHIAMDFLPQCDTGSEIGQAVGQKESDAVHAELDRLRVHAVVSTVLGSGAVVLAWAVLTL</sequence>
<proteinExistence type="predicted"/>
<evidence type="ECO:0000256" key="1">
    <source>
        <dbReference type="SAM" id="Phobius"/>
    </source>
</evidence>
<protein>
    <submittedName>
        <fullName evidence="2">ZIP family metal transporter</fullName>
    </submittedName>
</protein>
<dbReference type="AlphaFoldDB" id="A0A8U0A0K4"/>
<feature type="transmembrane region" description="Helical" evidence="1">
    <location>
        <begin position="72"/>
        <end position="91"/>
    </location>
</feature>
<accession>A0A8U0A0K4</accession>
<organism evidence="2 3">
    <name type="scientific">Halocatena salina</name>
    <dbReference type="NCBI Taxonomy" id="2934340"/>
    <lineage>
        <taxon>Archaea</taxon>
        <taxon>Methanobacteriati</taxon>
        <taxon>Methanobacteriota</taxon>
        <taxon>Stenosarchaea group</taxon>
        <taxon>Halobacteria</taxon>
        <taxon>Halobacteriales</taxon>
        <taxon>Natronomonadaceae</taxon>
        <taxon>Halocatena</taxon>
    </lineage>
</organism>
<dbReference type="GeneID" id="71928743"/>
<dbReference type="KEGG" id="haad:MW046_11810"/>
<evidence type="ECO:0000313" key="2">
    <source>
        <dbReference type="EMBL" id="UPM42635.1"/>
    </source>
</evidence>
<gene>
    <name evidence="2" type="ORF">MW046_11810</name>
</gene>
<feature type="transmembrane region" description="Helical" evidence="1">
    <location>
        <begin position="97"/>
        <end position="116"/>
    </location>
</feature>
<feature type="transmembrane region" description="Helical" evidence="1">
    <location>
        <begin position="19"/>
        <end position="36"/>
    </location>
</feature>
<feature type="transmembrane region" description="Helical" evidence="1">
    <location>
        <begin position="42"/>
        <end position="60"/>
    </location>
</feature>
<feature type="transmembrane region" description="Helical" evidence="1">
    <location>
        <begin position="189"/>
        <end position="207"/>
    </location>
</feature>
<feature type="transmembrane region" description="Helical" evidence="1">
    <location>
        <begin position="213"/>
        <end position="232"/>
    </location>
</feature>
<feature type="transmembrane region" description="Helical" evidence="1">
    <location>
        <begin position="265"/>
        <end position="285"/>
    </location>
</feature>